<dbReference type="GO" id="GO:0032259">
    <property type="term" value="P:methylation"/>
    <property type="evidence" value="ECO:0007669"/>
    <property type="project" value="UniProtKB-KW"/>
</dbReference>
<keyword evidence="2" id="KW-1185">Reference proteome</keyword>
<dbReference type="KEGG" id="ebm:SG0102_25370"/>
<dbReference type="PANTHER" id="PTHR38451">
    <property type="entry name" value="TRNA (ADENINE(22)-N(1))-METHYLTRANSFERASE"/>
    <property type="match status" value="1"/>
</dbReference>
<keyword evidence="1" id="KW-0808">Transferase</keyword>
<name>A0A3G9JRJ5_9FIRM</name>
<dbReference type="GO" id="GO:0160105">
    <property type="term" value="F:tRNA (adenine(22)-N1)-methyltransferase activity"/>
    <property type="evidence" value="ECO:0007669"/>
    <property type="project" value="InterPro"/>
</dbReference>
<dbReference type="InParanoid" id="A0A3G9JRJ5"/>
<evidence type="ECO:0000313" key="1">
    <source>
        <dbReference type="EMBL" id="BBH27603.1"/>
    </source>
</evidence>
<accession>A0A3G9JRJ5</accession>
<dbReference type="AlphaFoldDB" id="A0A3G9JRJ5"/>
<evidence type="ECO:0000313" key="2">
    <source>
        <dbReference type="Proteomes" id="UP000268059"/>
    </source>
</evidence>
<dbReference type="RefSeq" id="WP_125120311.1">
    <property type="nucleotide sequence ID" value="NZ_AP019309.1"/>
</dbReference>
<dbReference type="InterPro" id="IPR029063">
    <property type="entry name" value="SAM-dependent_MTases_sf"/>
</dbReference>
<dbReference type="PANTHER" id="PTHR38451:SF1">
    <property type="entry name" value="TRNA (ADENINE(22)-N(1))-METHYLTRANSFERASE"/>
    <property type="match status" value="1"/>
</dbReference>
<dbReference type="Gene3D" id="1.10.287.1890">
    <property type="match status" value="1"/>
</dbReference>
<sequence length="228" mass="25599">MKLHSKRLLKICEMITQYKTGNTLADIGTDHAYLPCFLYKNHVIEKAYACDVAEGPLASSQATIVHEGVIGHVIPLLGDGLDPVASLPTDMIAICGMGGLLMSQILEAHVEKMDDNLFFLQANTAIDLLRACLEKHQLAIIDEAMVKDGHHIYEIIVAKKGQDVSYSEEDLMFGPVLRQKQGPLFEEKWMHALEVQRRILKSLDPQHEKYEKVLKEKEMIEKVLDHAG</sequence>
<dbReference type="Pfam" id="PF04816">
    <property type="entry name" value="TrmK"/>
    <property type="match status" value="1"/>
</dbReference>
<dbReference type="Proteomes" id="UP000268059">
    <property type="component" value="Chromosome"/>
</dbReference>
<dbReference type="InterPro" id="IPR006901">
    <property type="entry name" value="TrmK"/>
</dbReference>
<gene>
    <name evidence="1" type="ORF">SG0102_25370</name>
</gene>
<dbReference type="FunCoup" id="A0A3G9JRJ5">
    <property type="interactions" value="9"/>
</dbReference>
<dbReference type="EMBL" id="AP019309">
    <property type="protein sequence ID" value="BBH27603.1"/>
    <property type="molecule type" value="Genomic_DNA"/>
</dbReference>
<organism evidence="1 2">
    <name type="scientific">Intestinibaculum porci</name>
    <dbReference type="NCBI Taxonomy" id="2487118"/>
    <lineage>
        <taxon>Bacteria</taxon>
        <taxon>Bacillati</taxon>
        <taxon>Bacillota</taxon>
        <taxon>Erysipelotrichia</taxon>
        <taxon>Erysipelotrichales</taxon>
        <taxon>Erysipelotrichaceae</taxon>
        <taxon>Intestinibaculum</taxon>
    </lineage>
</organism>
<proteinExistence type="predicted"/>
<reference evidence="1 2" key="1">
    <citation type="submission" date="2018-11" db="EMBL/GenBank/DDBJ databases">
        <title>Novel Erysipelotrichaceae bacterium isolated from small intestine of a swine.</title>
        <authorList>
            <person name="Kim J.S."/>
            <person name="Choe H."/>
            <person name="Lee Y.R."/>
            <person name="Kim K.M."/>
            <person name="Park D.S."/>
        </authorList>
    </citation>
    <scope>NUCLEOTIDE SEQUENCE [LARGE SCALE GENOMIC DNA]</scope>
    <source>
        <strain evidence="1 2">SG0102</strain>
    </source>
</reference>
<protein>
    <submittedName>
        <fullName evidence="1">SAM-dependent methyltransferase</fullName>
    </submittedName>
</protein>
<keyword evidence="1" id="KW-0489">Methyltransferase</keyword>
<dbReference type="Gene3D" id="3.40.50.150">
    <property type="entry name" value="Vaccinia Virus protein VP39"/>
    <property type="match status" value="1"/>
</dbReference>
<dbReference type="PIRSF" id="PIRSF018637">
    <property type="entry name" value="TrmK"/>
    <property type="match status" value="1"/>
</dbReference>
<dbReference type="OrthoDB" id="5881184at2"/>